<reference evidence="1 2" key="1">
    <citation type="submission" date="2017-06" db="EMBL/GenBank/DDBJ databases">
        <authorList>
            <person name="Kim H.J."/>
            <person name="Triplett B.A."/>
        </authorList>
    </citation>
    <scope>NUCLEOTIDE SEQUENCE [LARGE SCALE GENOMIC DNA]</scope>
    <source>
        <strain evidence="1">FRACA_ARgP5</strain>
    </source>
</reference>
<keyword evidence="2" id="KW-1185">Reference proteome</keyword>
<protein>
    <submittedName>
        <fullName evidence="1">Uncharacterized protein</fullName>
    </submittedName>
</protein>
<dbReference type="EMBL" id="FZMO01000057">
    <property type="protein sequence ID" value="SNQ46651.1"/>
    <property type="molecule type" value="Genomic_DNA"/>
</dbReference>
<proteinExistence type="predicted"/>
<evidence type="ECO:0000313" key="2">
    <source>
        <dbReference type="Proteomes" id="UP000234331"/>
    </source>
</evidence>
<accession>A0A2I2KLV9</accession>
<dbReference type="AlphaFoldDB" id="A0A2I2KLV9"/>
<dbReference type="OrthoDB" id="3215925at2"/>
<dbReference type="RefSeq" id="WP_101830631.1">
    <property type="nucleotide sequence ID" value="NZ_FZMO01000057.1"/>
</dbReference>
<dbReference type="Proteomes" id="UP000234331">
    <property type="component" value="Unassembled WGS sequence"/>
</dbReference>
<gene>
    <name evidence="1" type="ORF">FRACA_150023</name>
</gene>
<sequence>MKYRILVELQVVGPLDRLDEVSDLLADALYDLHGADDTDLGTNLTTGCLHVTMIVEASDLEEAVARSLAATRSAVHAVGGATPGWDRSIREVGTQARELADV</sequence>
<name>A0A2I2KLV9_9ACTN</name>
<organism evidence="1 2">
    <name type="scientific">Frankia canadensis</name>
    <dbReference type="NCBI Taxonomy" id="1836972"/>
    <lineage>
        <taxon>Bacteria</taxon>
        <taxon>Bacillati</taxon>
        <taxon>Actinomycetota</taxon>
        <taxon>Actinomycetes</taxon>
        <taxon>Frankiales</taxon>
        <taxon>Frankiaceae</taxon>
        <taxon>Frankia</taxon>
    </lineage>
</organism>
<evidence type="ECO:0000313" key="1">
    <source>
        <dbReference type="EMBL" id="SNQ46651.1"/>
    </source>
</evidence>